<dbReference type="SUPFAM" id="SSF55846">
    <property type="entry name" value="N-acetylmuramoyl-L-alanine amidase-like"/>
    <property type="match status" value="1"/>
</dbReference>
<dbReference type="Gene3D" id="3.40.80.10">
    <property type="entry name" value="Peptidoglycan recognition protein-like"/>
    <property type="match status" value="1"/>
</dbReference>
<dbReference type="Pfam" id="PF01510">
    <property type="entry name" value="Amidase_2"/>
    <property type="match status" value="1"/>
</dbReference>
<protein>
    <recommendedName>
        <fullName evidence="1">N-acetylmuramoyl-L-alanine amidase domain-containing protein</fullName>
    </recommendedName>
</protein>
<dbReference type="EMBL" id="CACSIO010000045">
    <property type="protein sequence ID" value="CAA0122887.1"/>
    <property type="molecule type" value="Genomic_DNA"/>
</dbReference>
<dbReference type="OrthoDB" id="8754850at2"/>
<dbReference type="GO" id="GO:0008745">
    <property type="term" value="F:N-acetylmuramoyl-L-alanine amidase activity"/>
    <property type="evidence" value="ECO:0007669"/>
    <property type="project" value="InterPro"/>
</dbReference>
<feature type="domain" description="N-acetylmuramoyl-L-alanine amidase" evidence="1">
    <location>
        <begin position="2"/>
        <end position="143"/>
    </location>
</feature>
<sequence>MGTLRTLTNITEAVIHCSDTPNGRPDLTEDIDRWHAGPQFGFKRQLKLAPNHQPHLKHIGYHAVIEIDGRIVAGRPFVETGAHCPQNGMNQHAIAICMIGRDQFTRAQWQSLSHLYVTLKNYLPNLQRISGHNDHNPAKFCPGFNVNEWVNNGFMPNQQHIIDLRRGQ</sequence>
<evidence type="ECO:0000313" key="2">
    <source>
        <dbReference type="EMBL" id="CAA0097708.1"/>
    </source>
</evidence>
<gene>
    <name evidence="3" type="ORF">OPDIPICF_02710</name>
    <name evidence="2" type="ORF">OPDIPICF_04130</name>
</gene>
<accession>A0A5S9P3H1</accession>
<dbReference type="CDD" id="cd06583">
    <property type="entry name" value="PGRP"/>
    <property type="match status" value="1"/>
</dbReference>
<organism evidence="2 4">
    <name type="scientific">BD1-7 clade bacterium</name>
    <dbReference type="NCBI Taxonomy" id="2029982"/>
    <lineage>
        <taxon>Bacteria</taxon>
        <taxon>Pseudomonadati</taxon>
        <taxon>Pseudomonadota</taxon>
        <taxon>Gammaproteobacteria</taxon>
        <taxon>Cellvibrionales</taxon>
        <taxon>Spongiibacteraceae</taxon>
        <taxon>BD1-7 clade</taxon>
    </lineage>
</organism>
<dbReference type="InterPro" id="IPR036505">
    <property type="entry name" value="Amidase/PGRP_sf"/>
</dbReference>
<evidence type="ECO:0000313" key="4">
    <source>
        <dbReference type="Proteomes" id="UP000441399"/>
    </source>
</evidence>
<evidence type="ECO:0000259" key="1">
    <source>
        <dbReference type="SMART" id="SM00644"/>
    </source>
</evidence>
<evidence type="ECO:0000313" key="3">
    <source>
        <dbReference type="EMBL" id="CAA0122887.1"/>
    </source>
</evidence>
<name>A0A5S9P3H1_9GAMM</name>
<dbReference type="Proteomes" id="UP000441399">
    <property type="component" value="Unassembled WGS sequence"/>
</dbReference>
<keyword evidence="4" id="KW-1185">Reference proteome</keyword>
<dbReference type="EMBL" id="CACSIO010000004">
    <property type="protein sequence ID" value="CAA0097708.1"/>
    <property type="molecule type" value="Genomic_DNA"/>
</dbReference>
<dbReference type="AlphaFoldDB" id="A0A5S9P3H1"/>
<proteinExistence type="predicted"/>
<dbReference type="GO" id="GO:0009253">
    <property type="term" value="P:peptidoglycan catabolic process"/>
    <property type="evidence" value="ECO:0007669"/>
    <property type="project" value="InterPro"/>
</dbReference>
<dbReference type="InterPro" id="IPR002502">
    <property type="entry name" value="Amidase_domain"/>
</dbReference>
<dbReference type="SMART" id="SM00644">
    <property type="entry name" value="Ami_2"/>
    <property type="match status" value="1"/>
</dbReference>
<reference evidence="2 4" key="1">
    <citation type="submission" date="2019-11" db="EMBL/GenBank/DDBJ databases">
        <authorList>
            <person name="Holert J."/>
        </authorList>
    </citation>
    <scope>NUCLEOTIDE SEQUENCE [LARGE SCALE GENOMIC DNA]</scope>
    <source>
        <strain evidence="2">SB11_3</strain>
    </source>
</reference>